<evidence type="ECO:0000313" key="7">
    <source>
        <dbReference type="EMBL" id="ASJ01622.1"/>
    </source>
</evidence>
<dbReference type="AlphaFoldDB" id="A0A2Z2MAN1"/>
<proteinExistence type="predicted"/>
<evidence type="ECO:0000256" key="6">
    <source>
        <dbReference type="ARBA" id="ARBA00093790"/>
    </source>
</evidence>
<dbReference type="RefSeq" id="WP_088885952.1">
    <property type="nucleotide sequence ID" value="NZ_CP014855.1"/>
</dbReference>
<evidence type="ECO:0000256" key="4">
    <source>
        <dbReference type="ARBA" id="ARBA00022801"/>
    </source>
</evidence>
<dbReference type="GO" id="GO:0009307">
    <property type="term" value="P:DNA restriction-modification system"/>
    <property type="evidence" value="ECO:0007669"/>
    <property type="project" value="InterPro"/>
</dbReference>
<keyword evidence="8" id="KW-1185">Reference proteome</keyword>
<evidence type="ECO:0000256" key="1">
    <source>
        <dbReference type="ARBA" id="ARBA00022722"/>
    </source>
</evidence>
<dbReference type="REBASE" id="210306">
    <property type="entry name" value="TgoW12ORF9065P"/>
</dbReference>
<keyword evidence="4" id="KW-0378">Hydrolase</keyword>
<gene>
    <name evidence="7" type="ORF">A3K92_09070</name>
</gene>
<keyword evidence="2" id="KW-0680">Restriction system</keyword>
<dbReference type="EC" id="3.1.21.4" evidence="6"/>
<reference evidence="7 8" key="1">
    <citation type="submission" date="2016-03" db="EMBL/GenBank/DDBJ databases">
        <title>Complete genome sequence of Thermococcus gorgonarius.</title>
        <authorList>
            <person name="Oger P.M."/>
        </authorList>
    </citation>
    <scope>NUCLEOTIDE SEQUENCE [LARGE SCALE GENOMIC DNA]</scope>
    <source>
        <strain evidence="7 8">W-12</strain>
    </source>
</reference>
<dbReference type="KEGG" id="tgg:A3K92_09070"/>
<comment type="catalytic activity">
    <reaction evidence="5">
        <text>Endonucleolytic cleavage of DNA to give specific double-stranded fragments with terminal 5'-phosphates.</text>
        <dbReference type="EC" id="3.1.21.4"/>
    </reaction>
</comment>
<keyword evidence="1" id="KW-0540">Nuclease</keyword>
<dbReference type="GO" id="GO:0003677">
    <property type="term" value="F:DNA binding"/>
    <property type="evidence" value="ECO:0007669"/>
    <property type="project" value="InterPro"/>
</dbReference>
<keyword evidence="3" id="KW-0255">Endonuclease</keyword>
<protein>
    <recommendedName>
        <fullName evidence="6">type II site-specific deoxyribonuclease</fullName>
        <ecNumber evidence="6">3.1.21.4</ecNumber>
    </recommendedName>
</protein>
<evidence type="ECO:0000256" key="5">
    <source>
        <dbReference type="ARBA" id="ARBA00093760"/>
    </source>
</evidence>
<accession>A0A2Z2MAN1</accession>
<dbReference type="GeneID" id="33332700"/>
<dbReference type="OrthoDB" id="109475at2157"/>
<evidence type="ECO:0000256" key="2">
    <source>
        <dbReference type="ARBA" id="ARBA00022747"/>
    </source>
</evidence>
<evidence type="ECO:0000313" key="8">
    <source>
        <dbReference type="Proteomes" id="UP000250134"/>
    </source>
</evidence>
<dbReference type="Pfam" id="PF09520">
    <property type="entry name" value="RE_TdeIII"/>
    <property type="match status" value="1"/>
</dbReference>
<dbReference type="Proteomes" id="UP000250134">
    <property type="component" value="Chromosome"/>
</dbReference>
<organism evidence="7 8">
    <name type="scientific">Thermococcus gorgonarius</name>
    <dbReference type="NCBI Taxonomy" id="71997"/>
    <lineage>
        <taxon>Archaea</taxon>
        <taxon>Methanobacteriati</taxon>
        <taxon>Methanobacteriota</taxon>
        <taxon>Thermococci</taxon>
        <taxon>Thermococcales</taxon>
        <taxon>Thermococcaceae</taxon>
        <taxon>Thermococcus</taxon>
    </lineage>
</organism>
<sequence>MKEVTKEKIWTYLEGFMQGLINKYDPQVIKDEVLERALFDPDKGNYKPFHMALIPKELLRIQSFFRSFSTSLGQGVFEYIAKIIAEDSGRWEVVKRNSAFEATASPNVESFVDRFLEDVATGQIKPYPVNMPKPEDTSTKKIVVDLYLYDGKTHYFIEIKSPKPNKDQTRRTKEKFLYLLATYPNSKTYYGMPYNPFGEEKSRYRWSFTSMYFDLQNEVLIGSEFWDFIGGPETYNELLELFKEFGDEKGKEITGRLIRAHSGG</sequence>
<dbReference type="InterPro" id="IPR019045">
    <property type="entry name" value="Restrct_endonuc_II_HinfI"/>
</dbReference>
<name>A0A2Z2MAN1_THEGO</name>
<dbReference type="GO" id="GO:0009036">
    <property type="term" value="F:type II site-specific deoxyribonuclease activity"/>
    <property type="evidence" value="ECO:0007669"/>
    <property type="project" value="InterPro"/>
</dbReference>
<evidence type="ECO:0000256" key="3">
    <source>
        <dbReference type="ARBA" id="ARBA00022759"/>
    </source>
</evidence>
<dbReference type="EMBL" id="CP014855">
    <property type="protein sequence ID" value="ASJ01622.1"/>
    <property type="molecule type" value="Genomic_DNA"/>
</dbReference>